<name>A0A1M5KHK0_9BACT</name>
<sequence>MNFQSLFIRISLILLLATPLYCLATDVPIRVHIIDKETRAPIPGYGVTVTTGHIGNDYPPKLEPLLSLGVTDDCGNLTATAPLEMAHFTVHADKWDSTFLLVFDHCVYGQFSAPVPAFAGVQEYEVSMPFFYELKVSTDDTKSFIKLDWKLHNSSPLIYLPYPGVMAGGQLAINRSVDGDQHGLITIYDQPYTADDEAGSFIDTDVDPNGNHVYHYSLNPTKYFMSGCWPSATVTLNSSTPASTVILPKPVPDVSHCIVLAAEQGAYQNLEVFPIPYEDRITVKPDQKIGRTFSVTVFSILGQPLYSIQNPVVSNGMLILDLSVLPAGVQILELRTKSLQQVIRISKVR</sequence>
<proteinExistence type="predicted"/>
<accession>A0A1M5KHK0</accession>
<dbReference type="OrthoDB" id="9809781at2"/>
<keyword evidence="2" id="KW-1185">Reference proteome</keyword>
<gene>
    <name evidence="1" type="ORF">SAMN04488109_0647</name>
</gene>
<dbReference type="RefSeq" id="WP_073131017.1">
    <property type="nucleotide sequence ID" value="NZ_FQWQ01000001.1"/>
</dbReference>
<evidence type="ECO:0000313" key="2">
    <source>
        <dbReference type="Proteomes" id="UP000184212"/>
    </source>
</evidence>
<protein>
    <submittedName>
        <fullName evidence="1">Uncharacterized protein</fullName>
    </submittedName>
</protein>
<organism evidence="1 2">
    <name type="scientific">Chryseolinea serpens</name>
    <dbReference type="NCBI Taxonomy" id="947013"/>
    <lineage>
        <taxon>Bacteria</taxon>
        <taxon>Pseudomonadati</taxon>
        <taxon>Bacteroidota</taxon>
        <taxon>Cytophagia</taxon>
        <taxon>Cytophagales</taxon>
        <taxon>Fulvivirgaceae</taxon>
        <taxon>Chryseolinea</taxon>
    </lineage>
</organism>
<dbReference type="Proteomes" id="UP000184212">
    <property type="component" value="Unassembled WGS sequence"/>
</dbReference>
<dbReference type="EMBL" id="FQWQ01000001">
    <property type="protein sequence ID" value="SHG52195.1"/>
    <property type="molecule type" value="Genomic_DNA"/>
</dbReference>
<evidence type="ECO:0000313" key="1">
    <source>
        <dbReference type="EMBL" id="SHG52195.1"/>
    </source>
</evidence>
<reference evidence="1 2" key="1">
    <citation type="submission" date="2016-11" db="EMBL/GenBank/DDBJ databases">
        <authorList>
            <person name="Jaros S."/>
            <person name="Januszkiewicz K."/>
            <person name="Wedrychowicz H."/>
        </authorList>
    </citation>
    <scope>NUCLEOTIDE SEQUENCE [LARGE SCALE GENOMIC DNA]</scope>
    <source>
        <strain evidence="1 2">DSM 24574</strain>
    </source>
</reference>
<dbReference type="AlphaFoldDB" id="A0A1M5KHK0"/>